<reference evidence="1" key="1">
    <citation type="submission" date="2018-03" db="EMBL/GenBank/DDBJ databases">
        <authorList>
            <consortium name="Urmite Genomes"/>
        </authorList>
    </citation>
    <scope>NUCLEOTIDE SEQUENCE [LARGE SCALE GENOMIC DNA]</scope>
    <source>
        <strain evidence="1">IHUMI-27.7</strain>
    </source>
</reference>
<keyword evidence="2" id="KW-1185">Reference proteome</keyword>
<dbReference type="EMBL" id="LT994651">
    <property type="protein sequence ID" value="SPN79754.1"/>
    <property type="molecule type" value="Genomic_DNA"/>
</dbReference>
<sequence length="72" mass="8500">MSASTEESHRETKEAVLSCYKRNHAQMFKDGWKIEDNFMCPPKEHQARNWAAFFYKTCCGVAVPNYICRFYP</sequence>
<gene>
    <name evidence="1" type="ORF">BRZCDTV_498</name>
</gene>
<protein>
    <submittedName>
        <fullName evidence="1">Uncharacterized protein</fullName>
    </submittedName>
</protein>
<accession>A0A2R8FFI5</accession>
<evidence type="ECO:0000313" key="1">
    <source>
        <dbReference type="EMBL" id="SPN79754.1"/>
    </source>
</evidence>
<evidence type="ECO:0000313" key="2">
    <source>
        <dbReference type="Proteomes" id="UP000273054"/>
    </source>
</evidence>
<proteinExistence type="predicted"/>
<organism evidence="1">
    <name type="scientific">Brazilian cedratvirus IHUMI</name>
    <dbReference type="NCBI Taxonomy" id="2126980"/>
    <lineage>
        <taxon>Viruses</taxon>
        <taxon>Pithoviruses</taxon>
        <taxon>Orthocedratvirinae</taxon>
        <taxon>Alphacedratvirus</taxon>
        <taxon>Alphacedratvirus brasiliense</taxon>
    </lineage>
</organism>
<dbReference type="Proteomes" id="UP000273054">
    <property type="component" value="Segment"/>
</dbReference>
<name>A0A2R8FFI5_9VIRU</name>